<evidence type="ECO:0008006" key="5">
    <source>
        <dbReference type="Google" id="ProtNLM"/>
    </source>
</evidence>
<dbReference type="GO" id="GO:0000398">
    <property type="term" value="P:mRNA splicing, via spliceosome"/>
    <property type="evidence" value="ECO:0007669"/>
    <property type="project" value="TreeGrafter"/>
</dbReference>
<name>A0A316UKG6_9BASI</name>
<protein>
    <recommendedName>
        <fullName evidence="5">Pre-mRNA-splicing factor CWC26</fullName>
    </recommendedName>
</protein>
<organism evidence="3 4">
    <name type="scientific">Jaminaea rosea</name>
    <dbReference type="NCBI Taxonomy" id="1569628"/>
    <lineage>
        <taxon>Eukaryota</taxon>
        <taxon>Fungi</taxon>
        <taxon>Dikarya</taxon>
        <taxon>Basidiomycota</taxon>
        <taxon>Ustilaginomycotina</taxon>
        <taxon>Exobasidiomycetes</taxon>
        <taxon>Microstromatales</taxon>
        <taxon>Microstromatales incertae sedis</taxon>
        <taxon>Jaminaea</taxon>
    </lineage>
</organism>
<reference evidence="3 4" key="1">
    <citation type="journal article" date="2018" name="Mol. Biol. Evol.">
        <title>Broad Genomic Sampling Reveals a Smut Pathogenic Ancestry of the Fungal Clade Ustilaginomycotina.</title>
        <authorList>
            <person name="Kijpornyongpan T."/>
            <person name="Mondo S.J."/>
            <person name="Barry K."/>
            <person name="Sandor L."/>
            <person name="Lee J."/>
            <person name="Lipzen A."/>
            <person name="Pangilinan J."/>
            <person name="LaButti K."/>
            <person name="Hainaut M."/>
            <person name="Henrissat B."/>
            <person name="Grigoriev I.V."/>
            <person name="Spatafora J.W."/>
            <person name="Aime M.C."/>
        </authorList>
    </citation>
    <scope>NUCLEOTIDE SEQUENCE [LARGE SCALE GENOMIC DNA]</scope>
    <source>
        <strain evidence="3 4">MCA 5214</strain>
    </source>
</reference>
<evidence type="ECO:0000313" key="3">
    <source>
        <dbReference type="EMBL" id="PWN25729.1"/>
    </source>
</evidence>
<dbReference type="GeneID" id="37028570"/>
<sequence length="349" mass="39272">MPPDPKLQAYLAQHYLSGAKAEAILARSGGAEGERKKKKKRKKVETTDDGLRMRDEEDEWKRRSDDDEDRSDAQVVKDTGAGKFKKAAWSSLGPDGQPVAEPEPAAEEQDEQPQMVDAKGNQVSAEALHKSEAAQASSQAGPSKPRAGLRTKEEVRAERVAREKAEKAAEAEAASRGVEDPDDEEARAARLAQTTVYRDATGRRIDVEAEDKALRLEEQRQRRKERERKDWNRGQRQQAEEAAARAELALVEKEGVARYKTDERMNAQLREVERADDPALAFLTKKRTKGPQLPKYKGPPPPPNRFGIPPGYRWDGVDRSNGFEKRRFEALGSFKRRQQDERAFGTEDM</sequence>
<dbReference type="RefSeq" id="XP_025360341.1">
    <property type="nucleotide sequence ID" value="XM_025506747.1"/>
</dbReference>
<dbReference type="GO" id="GO:0005684">
    <property type="term" value="C:U2-type spliceosomal complex"/>
    <property type="evidence" value="ECO:0007669"/>
    <property type="project" value="TreeGrafter"/>
</dbReference>
<dbReference type="PANTHER" id="PTHR31809:SF0">
    <property type="entry name" value="BUD13 HOMOLOG"/>
    <property type="match status" value="1"/>
</dbReference>
<accession>A0A316UKG6</accession>
<dbReference type="Pfam" id="PF09736">
    <property type="entry name" value="Bud13"/>
    <property type="match status" value="1"/>
</dbReference>
<evidence type="ECO:0000313" key="4">
    <source>
        <dbReference type="Proteomes" id="UP000245884"/>
    </source>
</evidence>
<evidence type="ECO:0000256" key="1">
    <source>
        <dbReference type="ARBA" id="ARBA00011069"/>
    </source>
</evidence>
<feature type="region of interest" description="Disordered" evidence="2">
    <location>
        <begin position="27"/>
        <end position="242"/>
    </location>
</feature>
<evidence type="ECO:0000256" key="2">
    <source>
        <dbReference type="SAM" id="MobiDB-lite"/>
    </source>
</evidence>
<feature type="compositionally biased region" description="Basic and acidic residues" evidence="2">
    <location>
        <begin position="150"/>
        <end position="170"/>
    </location>
</feature>
<feature type="compositionally biased region" description="Basic and acidic residues" evidence="2">
    <location>
        <begin position="44"/>
        <end position="65"/>
    </location>
</feature>
<gene>
    <name evidence="3" type="ORF">BDZ90DRAFT_233737</name>
</gene>
<dbReference type="Proteomes" id="UP000245884">
    <property type="component" value="Unassembled WGS sequence"/>
</dbReference>
<dbReference type="PANTHER" id="PTHR31809">
    <property type="entry name" value="BUD13 HOMOLOG"/>
    <property type="match status" value="1"/>
</dbReference>
<dbReference type="AlphaFoldDB" id="A0A316UKG6"/>
<dbReference type="EMBL" id="KZ819674">
    <property type="protein sequence ID" value="PWN25729.1"/>
    <property type="molecule type" value="Genomic_DNA"/>
</dbReference>
<dbReference type="InterPro" id="IPR051112">
    <property type="entry name" value="CWC26_splicing_factor"/>
</dbReference>
<proteinExistence type="inferred from homology"/>
<comment type="similarity">
    <text evidence="1">Belongs to the CWC26 family.</text>
</comment>
<feature type="region of interest" description="Disordered" evidence="2">
    <location>
        <begin position="284"/>
        <end position="313"/>
    </location>
</feature>
<dbReference type="InterPro" id="IPR018609">
    <property type="entry name" value="Bud13"/>
</dbReference>
<dbReference type="OrthoDB" id="6022at2759"/>
<dbReference type="GO" id="GO:0003723">
    <property type="term" value="F:RNA binding"/>
    <property type="evidence" value="ECO:0007669"/>
    <property type="project" value="TreeGrafter"/>
</dbReference>
<feature type="compositionally biased region" description="Basic and acidic residues" evidence="2">
    <location>
        <begin position="200"/>
        <end position="220"/>
    </location>
</feature>
<feature type="compositionally biased region" description="Basic and acidic residues" evidence="2">
    <location>
        <begin position="227"/>
        <end position="242"/>
    </location>
</feature>
<dbReference type="STRING" id="1569628.A0A316UKG6"/>
<keyword evidence="4" id="KW-1185">Reference proteome</keyword>
<dbReference type="GO" id="GO:0070274">
    <property type="term" value="C:RES complex"/>
    <property type="evidence" value="ECO:0007669"/>
    <property type="project" value="TreeGrafter"/>
</dbReference>